<accession>A0A9W8MWE5</accession>
<keyword evidence="2" id="KW-1185">Reference proteome</keyword>
<protein>
    <submittedName>
        <fullName evidence="1">Uncharacterized protein</fullName>
    </submittedName>
</protein>
<dbReference type="EMBL" id="JANKHO010000311">
    <property type="protein sequence ID" value="KAJ3511683.1"/>
    <property type="molecule type" value="Genomic_DNA"/>
</dbReference>
<dbReference type="AlphaFoldDB" id="A0A9W8MWE5"/>
<proteinExistence type="predicted"/>
<dbReference type="Proteomes" id="UP001148786">
    <property type="component" value="Unassembled WGS sequence"/>
</dbReference>
<comment type="caution">
    <text evidence="1">The sequence shown here is derived from an EMBL/GenBank/DDBJ whole genome shotgun (WGS) entry which is preliminary data.</text>
</comment>
<organism evidence="1 2">
    <name type="scientific">Agrocybe chaxingu</name>
    <dbReference type="NCBI Taxonomy" id="84603"/>
    <lineage>
        <taxon>Eukaryota</taxon>
        <taxon>Fungi</taxon>
        <taxon>Dikarya</taxon>
        <taxon>Basidiomycota</taxon>
        <taxon>Agaricomycotina</taxon>
        <taxon>Agaricomycetes</taxon>
        <taxon>Agaricomycetidae</taxon>
        <taxon>Agaricales</taxon>
        <taxon>Agaricineae</taxon>
        <taxon>Strophariaceae</taxon>
        <taxon>Agrocybe</taxon>
    </lineage>
</organism>
<evidence type="ECO:0000313" key="2">
    <source>
        <dbReference type="Proteomes" id="UP001148786"/>
    </source>
</evidence>
<evidence type="ECO:0000313" key="1">
    <source>
        <dbReference type="EMBL" id="KAJ3511683.1"/>
    </source>
</evidence>
<reference evidence="1" key="1">
    <citation type="submission" date="2022-07" db="EMBL/GenBank/DDBJ databases">
        <title>Genome Sequence of Agrocybe chaxingu.</title>
        <authorList>
            <person name="Buettner E."/>
        </authorList>
    </citation>
    <scope>NUCLEOTIDE SEQUENCE</scope>
    <source>
        <strain evidence="1">MP-N11</strain>
    </source>
</reference>
<name>A0A9W8MWE5_9AGAR</name>
<sequence length="87" mass="9242">MLIVATSTPSVRMEESGPCVLYFRYDSGPKIASVELDTNKQPLTVGQCILLSGETGGATSQSAGVFPPIPLPYADGLDDRHRLPIGH</sequence>
<gene>
    <name evidence="1" type="ORF">NLJ89_g3956</name>
</gene>